<evidence type="ECO:0000313" key="1">
    <source>
        <dbReference type="EMBL" id="KAH7662814.1"/>
    </source>
</evidence>
<comment type="caution">
    <text evidence="1">The sequence shown here is derived from an EMBL/GenBank/DDBJ whole genome shotgun (WGS) entry which is preliminary data.</text>
</comment>
<dbReference type="Proteomes" id="UP000827976">
    <property type="component" value="Chromosome 14"/>
</dbReference>
<organism evidence="1 2">
    <name type="scientific">Dioscorea alata</name>
    <name type="common">Purple yam</name>
    <dbReference type="NCBI Taxonomy" id="55571"/>
    <lineage>
        <taxon>Eukaryota</taxon>
        <taxon>Viridiplantae</taxon>
        <taxon>Streptophyta</taxon>
        <taxon>Embryophyta</taxon>
        <taxon>Tracheophyta</taxon>
        <taxon>Spermatophyta</taxon>
        <taxon>Magnoliopsida</taxon>
        <taxon>Liliopsida</taxon>
        <taxon>Dioscoreales</taxon>
        <taxon>Dioscoreaceae</taxon>
        <taxon>Dioscorea</taxon>
    </lineage>
</organism>
<evidence type="ECO:0000313" key="2">
    <source>
        <dbReference type="Proteomes" id="UP000827976"/>
    </source>
</evidence>
<gene>
    <name evidence="1" type="ORF">IHE45_14G012700</name>
</gene>
<proteinExistence type="predicted"/>
<dbReference type="EMBL" id="CM037024">
    <property type="protein sequence ID" value="KAH7662814.1"/>
    <property type="molecule type" value="Genomic_DNA"/>
</dbReference>
<accession>A0ACB7UQ15</accession>
<sequence>MAASRCLRCKPRAFNPIHRLLRRSSHSRSPPLDPPSRMHSFTRPWLPRNILNARIEAFLKAGGFDICFLNSELDDLDFSRVLNHLFDVSSDAALAFYFFRLYQRSHGIQHNLRTLCTLIHISVSGNLNHIAVNLLRRIVAELSEGEGEWIDLVFDGLRDVSRDRKDLEIVYSMLVRCCVDVGKVGAALQLMERMKRFGFFPSVGGYVVLFETLLESGRLSLAWEVFVEMPSLDNCSSCMFLGLFVHAFVKHGDFGGAWKLVREMWSGGVGVDVFICTTVIHGLCKHGLLKEGTCLLYKMLQMGVIVDSVLISSIIDGYCKAGRMLEGAKVFRSFTECVPDVFMYNSFMLQLCRDGNVIEANRILNEMFEVGVIPDSYNYDTLVVGYCKLEQVEEALKVFGQMIRRGHRPSVLTYTVLIEAHGKQNQCALQTVETFFHALKTDGLQPDVHAYNALINVYCQMGNMNKAYELKDMMMRDGVSPDVATYNILMHGLIKRGFILESRELFDELVRRGFSPDKFTYTNMIHGCSKQAKFEEAYLIWCTMSEHGTKPDVVTCSALLNGLCKVKRTREASVLFQRMLNIGLEPDLILYNTLVRGFCGEGNVDEAFNLLSMMAKHGVLPDNSTCQSLIYGLEKIGIENPIESAALKLDQIFHAI</sequence>
<reference evidence="2" key="1">
    <citation type="journal article" date="2022" name="Nat. Commun.">
        <title>Chromosome evolution and the genetic basis of agronomically important traits in greater yam.</title>
        <authorList>
            <person name="Bredeson J.V."/>
            <person name="Lyons J.B."/>
            <person name="Oniyinde I.O."/>
            <person name="Okereke N.R."/>
            <person name="Kolade O."/>
            <person name="Nnabue I."/>
            <person name="Nwadili C.O."/>
            <person name="Hribova E."/>
            <person name="Parker M."/>
            <person name="Nwogha J."/>
            <person name="Shu S."/>
            <person name="Carlson J."/>
            <person name="Kariba R."/>
            <person name="Muthemba S."/>
            <person name="Knop K."/>
            <person name="Barton G.J."/>
            <person name="Sherwood A.V."/>
            <person name="Lopez-Montes A."/>
            <person name="Asiedu R."/>
            <person name="Jamnadass R."/>
            <person name="Muchugi A."/>
            <person name="Goodstein D."/>
            <person name="Egesi C.N."/>
            <person name="Featherston J."/>
            <person name="Asfaw A."/>
            <person name="Simpson G.G."/>
            <person name="Dolezel J."/>
            <person name="Hendre P.S."/>
            <person name="Van Deynze A."/>
            <person name="Kumar P.L."/>
            <person name="Obidiegwu J.E."/>
            <person name="Bhattacharjee R."/>
            <person name="Rokhsar D.S."/>
        </authorList>
    </citation>
    <scope>NUCLEOTIDE SEQUENCE [LARGE SCALE GENOMIC DNA]</scope>
    <source>
        <strain evidence="2">cv. TDa95/00328</strain>
    </source>
</reference>
<keyword evidence="2" id="KW-1185">Reference proteome</keyword>
<name>A0ACB7UQ15_DIOAL</name>
<protein>
    <submittedName>
        <fullName evidence="1">Ribonuclease H-like protein</fullName>
    </submittedName>
</protein>